<keyword evidence="2" id="KW-0472">Membrane</keyword>
<evidence type="ECO:0000256" key="2">
    <source>
        <dbReference type="SAM" id="Phobius"/>
    </source>
</evidence>
<evidence type="ECO:0000256" key="1">
    <source>
        <dbReference type="SAM" id="MobiDB-lite"/>
    </source>
</evidence>
<organism evidence="3 4">
    <name type="scientific">Corallococcus praedator</name>
    <dbReference type="NCBI Taxonomy" id="2316724"/>
    <lineage>
        <taxon>Bacteria</taxon>
        <taxon>Pseudomonadati</taxon>
        <taxon>Myxococcota</taxon>
        <taxon>Myxococcia</taxon>
        <taxon>Myxococcales</taxon>
        <taxon>Cystobacterineae</taxon>
        <taxon>Myxococcaceae</taxon>
        <taxon>Corallococcus</taxon>
    </lineage>
</organism>
<comment type="caution">
    <text evidence="3">The sequence shown here is derived from an EMBL/GenBank/DDBJ whole genome shotgun (WGS) entry which is preliminary data.</text>
</comment>
<dbReference type="Proteomes" id="UP000278907">
    <property type="component" value="Unassembled WGS sequence"/>
</dbReference>
<keyword evidence="2" id="KW-1133">Transmembrane helix</keyword>
<name>A0ABX9Q6A5_9BACT</name>
<gene>
    <name evidence="3" type="ORF">D7Y13_36230</name>
</gene>
<proteinExistence type="predicted"/>
<accession>A0ABX9Q6A5</accession>
<evidence type="ECO:0000313" key="4">
    <source>
        <dbReference type="Proteomes" id="UP000278907"/>
    </source>
</evidence>
<protein>
    <submittedName>
        <fullName evidence="3">Uncharacterized protein</fullName>
    </submittedName>
</protein>
<feature type="region of interest" description="Disordered" evidence="1">
    <location>
        <begin position="40"/>
        <end position="61"/>
    </location>
</feature>
<keyword evidence="4" id="KW-1185">Reference proteome</keyword>
<feature type="compositionally biased region" description="Pro residues" evidence="1">
    <location>
        <begin position="47"/>
        <end position="61"/>
    </location>
</feature>
<keyword evidence="2" id="KW-0812">Transmembrane</keyword>
<sequence>MAPSHRTVLHWFIIPGVSLGLLLLCALGASWLTRSNEVPESHVLAPAPSPVAEPRAPVPTP</sequence>
<reference evidence="3 4" key="1">
    <citation type="submission" date="2018-09" db="EMBL/GenBank/DDBJ databases">
        <authorList>
            <person name="Livingstone P.G."/>
            <person name="Whitworth D.E."/>
        </authorList>
    </citation>
    <scope>NUCLEOTIDE SEQUENCE [LARGE SCALE GENOMIC DNA]</scope>
    <source>
        <strain evidence="3 4">CA031B</strain>
    </source>
</reference>
<feature type="transmembrane region" description="Helical" evidence="2">
    <location>
        <begin position="12"/>
        <end position="32"/>
    </location>
</feature>
<dbReference type="EMBL" id="RAWI01000466">
    <property type="protein sequence ID" value="RKH92560.1"/>
    <property type="molecule type" value="Genomic_DNA"/>
</dbReference>
<feature type="non-terminal residue" evidence="3">
    <location>
        <position position="61"/>
    </location>
</feature>
<evidence type="ECO:0000313" key="3">
    <source>
        <dbReference type="EMBL" id="RKH92560.1"/>
    </source>
</evidence>